<dbReference type="GO" id="GO:0005886">
    <property type="term" value="C:plasma membrane"/>
    <property type="evidence" value="ECO:0007669"/>
    <property type="project" value="TreeGrafter"/>
</dbReference>
<organism evidence="4">
    <name type="scientific">uncultured Poseidoniia archaeon</name>
    <dbReference type="NCBI Taxonomy" id="1697135"/>
    <lineage>
        <taxon>Archaea</taxon>
        <taxon>Methanobacteriati</taxon>
        <taxon>Thermoplasmatota</taxon>
        <taxon>Candidatus Poseidoniia</taxon>
        <taxon>environmental samples</taxon>
    </lineage>
</organism>
<dbReference type="EMBL" id="KP211795">
    <property type="protein sequence ID" value="ANV78727.1"/>
    <property type="molecule type" value="Genomic_DNA"/>
</dbReference>
<dbReference type="InterPro" id="IPR030664">
    <property type="entry name" value="SdhA/FrdA/AprA"/>
</dbReference>
<dbReference type="AlphaFoldDB" id="A0A1B1T8W8"/>
<dbReference type="GO" id="GO:0009055">
    <property type="term" value="F:electron transfer activity"/>
    <property type="evidence" value="ECO:0007669"/>
    <property type="project" value="TreeGrafter"/>
</dbReference>
<dbReference type="EMBL" id="KP211794">
    <property type="protein sequence ID" value="ANV78706.1"/>
    <property type="molecule type" value="Genomic_DNA"/>
</dbReference>
<dbReference type="GO" id="GO:0000104">
    <property type="term" value="F:succinate dehydrogenase activity"/>
    <property type="evidence" value="ECO:0007669"/>
    <property type="project" value="TreeGrafter"/>
</dbReference>
<dbReference type="PANTHER" id="PTHR11632:SF51">
    <property type="entry name" value="SUCCINATE DEHYDROGENASE [UBIQUINONE] FLAVOPROTEIN SUBUNIT, MITOCHONDRIAL"/>
    <property type="match status" value="1"/>
</dbReference>
<dbReference type="PANTHER" id="PTHR11632">
    <property type="entry name" value="SUCCINATE DEHYDROGENASE 2 FLAVOPROTEIN SUBUNIT"/>
    <property type="match status" value="1"/>
</dbReference>
<proteinExistence type="predicted"/>
<dbReference type="Pfam" id="PF00890">
    <property type="entry name" value="FAD_binding_2"/>
    <property type="match status" value="2"/>
</dbReference>
<dbReference type="SUPFAM" id="SSF51905">
    <property type="entry name" value="FAD/NAD(P)-binding domain"/>
    <property type="match status" value="1"/>
</dbReference>
<name>A0A1B1T8W8_9ARCH</name>
<keyword evidence="1" id="KW-0285">Flavoprotein</keyword>
<dbReference type="Gene3D" id="3.50.50.60">
    <property type="entry name" value="FAD/NAD(P)-binding domain"/>
    <property type="match status" value="2"/>
</dbReference>
<sequence length="481" mass="51621">MTLLFLREHMESWEVVVIGGDPAALRAAISASDGGASTLLIDSAGIGSRQGNPPYAGLAASLGEIDSSAHRDDTISAGGEKTNKISAANFCGQAVSIVAELERWGLIFRRDEEGLPYRSSVPGHSKARLTGSGDSTVREITRILEEQTIKRKITRRFDCQAISIISDNQQVRGLVYLDIISGEVNAIQAKSIILATEGYEGLWQSPVAGSGTGLALAIRSGIPLQGISNFPIHPLTIKGTNMHLPMDILDTGGQLRKPNGDDALPSDVLEENCVLDLRKMNQEDKFWYKNTLLNIKNRTNLDINTDVIPLSPSVVTTGGIPVDSNGRVTINEGKLWFTGLFAAGQSSNNGMHGNGLLPGNLLLHALSSGKIAGSSASSWAVRESFSNSSLVKSEEQKSSNSLNKIHNPEGKTVGQISMVLTSLANDLFINPDETTGIKKSFKKLQESGIRITDTSKAMNTELLTAIQVQNLILILEKILLK</sequence>
<protein>
    <recommendedName>
        <fullName evidence="3">FAD-dependent oxidoreductase 2 FAD-binding domain-containing protein</fullName>
    </recommendedName>
</protein>
<reference evidence="4" key="2">
    <citation type="journal article" date="2015" name="ISME J.">
        <title>A new class of marine Euryarchaeota group II from the Mediterranean deep chlorophyll maximum.</title>
        <authorList>
            <person name="Martin-Cuadrado A.B."/>
            <person name="Garcia-Heredia I."/>
            <person name="Molto A.G."/>
            <person name="Lopez-Ubeda R."/>
            <person name="Kimes N."/>
            <person name="Lopez-Garcia P."/>
            <person name="Moreira D."/>
            <person name="Rodriguez-Valera F."/>
        </authorList>
    </citation>
    <scope>NUCLEOTIDE SEQUENCE</scope>
</reference>
<reference evidence="4" key="1">
    <citation type="submission" date="2014-11" db="EMBL/GenBank/DDBJ databases">
        <authorList>
            <person name="Zhu J."/>
            <person name="Qi W."/>
            <person name="Song R."/>
        </authorList>
    </citation>
    <scope>NUCLEOTIDE SEQUENCE</scope>
</reference>
<dbReference type="GO" id="GO:0050660">
    <property type="term" value="F:flavin adenine dinucleotide binding"/>
    <property type="evidence" value="ECO:0007669"/>
    <property type="project" value="TreeGrafter"/>
</dbReference>
<dbReference type="InterPro" id="IPR036188">
    <property type="entry name" value="FAD/NAD-bd_sf"/>
</dbReference>
<evidence type="ECO:0000259" key="3">
    <source>
        <dbReference type="Pfam" id="PF00890"/>
    </source>
</evidence>
<feature type="domain" description="FAD-dependent oxidoreductase 2 FAD-binding" evidence="3">
    <location>
        <begin position="15"/>
        <end position="261"/>
    </location>
</feature>
<dbReference type="GO" id="GO:0009061">
    <property type="term" value="P:anaerobic respiration"/>
    <property type="evidence" value="ECO:0007669"/>
    <property type="project" value="TreeGrafter"/>
</dbReference>
<evidence type="ECO:0000256" key="1">
    <source>
        <dbReference type="ARBA" id="ARBA00022630"/>
    </source>
</evidence>
<evidence type="ECO:0000313" key="4">
    <source>
        <dbReference type="EMBL" id="ANV78727.1"/>
    </source>
</evidence>
<keyword evidence="2" id="KW-0560">Oxidoreductase</keyword>
<dbReference type="Gene3D" id="3.90.700.10">
    <property type="entry name" value="Succinate dehydrogenase/fumarate reductase flavoprotein, catalytic domain"/>
    <property type="match status" value="1"/>
</dbReference>
<feature type="domain" description="FAD-dependent oxidoreductase 2 FAD-binding" evidence="3">
    <location>
        <begin position="291"/>
        <end position="361"/>
    </location>
</feature>
<dbReference type="InterPro" id="IPR003953">
    <property type="entry name" value="FAD-dep_OxRdtase_2_FAD-bd"/>
</dbReference>
<evidence type="ECO:0000256" key="2">
    <source>
        <dbReference type="ARBA" id="ARBA00023002"/>
    </source>
</evidence>
<dbReference type="InterPro" id="IPR027477">
    <property type="entry name" value="Succ_DH/fumarate_Rdtase_cat_sf"/>
</dbReference>
<accession>A0A1B1T8W8</accession>